<sequence length="115" mass="12478">MVFVPMAAPTEVDDPDALLSPTAGAGSCDKELRRRRKNPSRRLAVPLPEIDTFVTDGTTPTEMLVTEIASDLTSVKLLRLDSPLSLVPESTTTRTSVSIKDSTKPHIVKTPYTLT</sequence>
<gene>
    <name evidence="2" type="ORF">SMTD_LOCUS951</name>
</gene>
<evidence type="ECO:0000256" key="1">
    <source>
        <dbReference type="SAM" id="MobiDB-lite"/>
    </source>
</evidence>
<evidence type="ECO:0000313" key="2">
    <source>
        <dbReference type="EMBL" id="VDO74259.1"/>
    </source>
</evidence>
<feature type="region of interest" description="Disordered" evidence="1">
    <location>
        <begin position="1"/>
        <end position="41"/>
    </location>
</feature>
<keyword evidence="3" id="KW-1185">Reference proteome</keyword>
<evidence type="ECO:0000313" key="3">
    <source>
        <dbReference type="Proteomes" id="UP000269396"/>
    </source>
</evidence>
<protein>
    <submittedName>
        <fullName evidence="2">Uncharacterized protein</fullName>
    </submittedName>
</protein>
<dbReference type="Proteomes" id="UP000269396">
    <property type="component" value="Unassembled WGS sequence"/>
</dbReference>
<dbReference type="AlphaFoldDB" id="A0A3P7YBM1"/>
<accession>A0A3P7YBM1</accession>
<dbReference type="EMBL" id="UZAL01000965">
    <property type="protein sequence ID" value="VDO74259.1"/>
    <property type="molecule type" value="Genomic_DNA"/>
</dbReference>
<proteinExistence type="predicted"/>
<name>A0A3P7YBM1_9TREM</name>
<organism evidence="2 3">
    <name type="scientific">Schistosoma mattheei</name>
    <dbReference type="NCBI Taxonomy" id="31246"/>
    <lineage>
        <taxon>Eukaryota</taxon>
        <taxon>Metazoa</taxon>
        <taxon>Spiralia</taxon>
        <taxon>Lophotrochozoa</taxon>
        <taxon>Platyhelminthes</taxon>
        <taxon>Trematoda</taxon>
        <taxon>Digenea</taxon>
        <taxon>Strigeidida</taxon>
        <taxon>Schistosomatoidea</taxon>
        <taxon>Schistosomatidae</taxon>
        <taxon>Schistosoma</taxon>
    </lineage>
</organism>
<reference evidence="2 3" key="1">
    <citation type="submission" date="2018-11" db="EMBL/GenBank/DDBJ databases">
        <authorList>
            <consortium name="Pathogen Informatics"/>
        </authorList>
    </citation>
    <scope>NUCLEOTIDE SEQUENCE [LARGE SCALE GENOMIC DNA]</scope>
    <source>
        <strain>Denwood</strain>
        <strain evidence="3">Zambia</strain>
    </source>
</reference>